<feature type="region of interest" description="Disordered" evidence="1">
    <location>
        <begin position="45"/>
        <end position="69"/>
    </location>
</feature>
<gene>
    <name evidence="2" type="ORF">EYF80_053404</name>
</gene>
<sequence>MSFKSATLVAGRIRRAGLVFDACDVERRQQPEDAPFERFHGVTSSPLEEVGQSRRACSREEGLDEGMRG</sequence>
<dbReference type="EMBL" id="SRLO01001619">
    <property type="protein sequence ID" value="TNN36438.1"/>
    <property type="molecule type" value="Genomic_DNA"/>
</dbReference>
<feature type="compositionally biased region" description="Basic and acidic residues" evidence="1">
    <location>
        <begin position="57"/>
        <end position="69"/>
    </location>
</feature>
<proteinExistence type="predicted"/>
<dbReference type="AlphaFoldDB" id="A0A4Z2F5T7"/>
<organism evidence="2 3">
    <name type="scientific">Liparis tanakae</name>
    <name type="common">Tanaka's snailfish</name>
    <dbReference type="NCBI Taxonomy" id="230148"/>
    <lineage>
        <taxon>Eukaryota</taxon>
        <taxon>Metazoa</taxon>
        <taxon>Chordata</taxon>
        <taxon>Craniata</taxon>
        <taxon>Vertebrata</taxon>
        <taxon>Euteleostomi</taxon>
        <taxon>Actinopterygii</taxon>
        <taxon>Neopterygii</taxon>
        <taxon>Teleostei</taxon>
        <taxon>Neoteleostei</taxon>
        <taxon>Acanthomorphata</taxon>
        <taxon>Eupercaria</taxon>
        <taxon>Perciformes</taxon>
        <taxon>Cottioidei</taxon>
        <taxon>Cottales</taxon>
        <taxon>Liparidae</taxon>
        <taxon>Liparis</taxon>
    </lineage>
</organism>
<evidence type="ECO:0000313" key="2">
    <source>
        <dbReference type="EMBL" id="TNN36438.1"/>
    </source>
</evidence>
<name>A0A4Z2F5T7_9TELE</name>
<evidence type="ECO:0000313" key="3">
    <source>
        <dbReference type="Proteomes" id="UP000314294"/>
    </source>
</evidence>
<reference evidence="2 3" key="1">
    <citation type="submission" date="2019-03" db="EMBL/GenBank/DDBJ databases">
        <title>First draft genome of Liparis tanakae, snailfish: a comprehensive survey of snailfish specific genes.</title>
        <authorList>
            <person name="Kim W."/>
            <person name="Song I."/>
            <person name="Jeong J.-H."/>
            <person name="Kim D."/>
            <person name="Kim S."/>
            <person name="Ryu S."/>
            <person name="Song J.Y."/>
            <person name="Lee S.K."/>
        </authorList>
    </citation>
    <scope>NUCLEOTIDE SEQUENCE [LARGE SCALE GENOMIC DNA]</scope>
    <source>
        <tissue evidence="2">Muscle</tissue>
    </source>
</reference>
<evidence type="ECO:0000256" key="1">
    <source>
        <dbReference type="SAM" id="MobiDB-lite"/>
    </source>
</evidence>
<comment type="caution">
    <text evidence="2">The sequence shown here is derived from an EMBL/GenBank/DDBJ whole genome shotgun (WGS) entry which is preliminary data.</text>
</comment>
<keyword evidence="3" id="KW-1185">Reference proteome</keyword>
<accession>A0A4Z2F5T7</accession>
<protein>
    <submittedName>
        <fullName evidence="2">Uncharacterized protein</fullName>
    </submittedName>
</protein>
<dbReference type="Proteomes" id="UP000314294">
    <property type="component" value="Unassembled WGS sequence"/>
</dbReference>